<comment type="caution">
    <text evidence="4">The sequence shown here is derived from an EMBL/GenBank/DDBJ whole genome shotgun (WGS) entry which is preliminary data.</text>
</comment>
<dbReference type="RefSeq" id="WP_160909606.1">
    <property type="nucleotide sequence ID" value="NZ_WMEQ01000006.1"/>
</dbReference>
<dbReference type="Pfam" id="PF00072">
    <property type="entry name" value="Response_reg"/>
    <property type="match status" value="1"/>
</dbReference>
<dbReference type="InterPro" id="IPR036390">
    <property type="entry name" value="WH_DNA-bd_sf"/>
</dbReference>
<protein>
    <submittedName>
        <fullName evidence="4">Response regulator</fullName>
    </submittedName>
</protein>
<dbReference type="PROSITE" id="PS50110">
    <property type="entry name" value="RESPONSE_REGULATORY"/>
    <property type="match status" value="1"/>
</dbReference>
<feature type="modified residue" description="4-aspartylphosphate" evidence="2">
    <location>
        <position position="50"/>
    </location>
</feature>
<dbReference type="SUPFAM" id="SSF46785">
    <property type="entry name" value="Winged helix' DNA-binding domain"/>
    <property type="match status" value="1"/>
</dbReference>
<dbReference type="Gene3D" id="1.10.10.10">
    <property type="entry name" value="Winged helix-like DNA-binding domain superfamily/Winged helix DNA-binding domain"/>
    <property type="match status" value="1"/>
</dbReference>
<evidence type="ECO:0000313" key="5">
    <source>
        <dbReference type="Proteomes" id="UP000468638"/>
    </source>
</evidence>
<feature type="domain" description="Response regulatory" evidence="3">
    <location>
        <begin position="1"/>
        <end position="115"/>
    </location>
</feature>
<keyword evidence="2" id="KW-0597">Phosphoprotein</keyword>
<dbReference type="AlphaFoldDB" id="A0A6I5A3U1"/>
<dbReference type="Proteomes" id="UP000468638">
    <property type="component" value="Unassembled WGS sequence"/>
</dbReference>
<dbReference type="InterPro" id="IPR036388">
    <property type="entry name" value="WH-like_DNA-bd_sf"/>
</dbReference>
<dbReference type="InterPro" id="IPR001789">
    <property type="entry name" value="Sig_transdc_resp-reg_receiver"/>
</dbReference>
<dbReference type="InterPro" id="IPR051271">
    <property type="entry name" value="2C-system_Tx_regulators"/>
</dbReference>
<evidence type="ECO:0000256" key="2">
    <source>
        <dbReference type="PROSITE-ProRule" id="PRU00169"/>
    </source>
</evidence>
<evidence type="ECO:0000256" key="1">
    <source>
        <dbReference type="ARBA" id="ARBA00023012"/>
    </source>
</evidence>
<dbReference type="SUPFAM" id="SSF52172">
    <property type="entry name" value="CheY-like"/>
    <property type="match status" value="1"/>
</dbReference>
<proteinExistence type="predicted"/>
<dbReference type="SMART" id="SM00448">
    <property type="entry name" value="REC"/>
    <property type="match status" value="1"/>
</dbReference>
<evidence type="ECO:0000313" key="4">
    <source>
        <dbReference type="EMBL" id="MYL33929.1"/>
    </source>
</evidence>
<dbReference type="PANTHER" id="PTHR45526:SF1">
    <property type="entry name" value="TRANSCRIPTIONAL REGULATORY PROTEIN DCUR-RELATED"/>
    <property type="match status" value="1"/>
</dbReference>
<keyword evidence="1" id="KW-0902">Two-component regulatory system</keyword>
<dbReference type="PANTHER" id="PTHR45526">
    <property type="entry name" value="TRANSCRIPTIONAL REGULATORY PROTEIN DPIA"/>
    <property type="match status" value="1"/>
</dbReference>
<dbReference type="GO" id="GO:0000156">
    <property type="term" value="F:phosphorelay response regulator activity"/>
    <property type="evidence" value="ECO:0007669"/>
    <property type="project" value="TreeGrafter"/>
</dbReference>
<dbReference type="EMBL" id="WMEQ01000006">
    <property type="protein sequence ID" value="MYL33929.1"/>
    <property type="molecule type" value="Genomic_DNA"/>
</dbReference>
<dbReference type="Gene3D" id="3.40.50.2300">
    <property type="match status" value="1"/>
</dbReference>
<accession>A0A6I5A3U1</accession>
<dbReference type="OrthoDB" id="9759232at2"/>
<dbReference type="InterPro" id="IPR011006">
    <property type="entry name" value="CheY-like_superfamily"/>
</dbReference>
<gene>
    <name evidence="4" type="ORF">GLW05_09990</name>
</gene>
<evidence type="ECO:0000259" key="3">
    <source>
        <dbReference type="PROSITE" id="PS50110"/>
    </source>
</evidence>
<sequence length="200" mass="22928">MILVIDDNVDIRFTISEICEFGGWSIEECSNGKMGVATYDPGKHDLVMVDYHMPEWDGLQTVRELRKIDAHVPIIVLTVDERMELATQFTEAGATDFAQKPIKAADLISRIKLNLKMAKMQDDTQTAFVEKGINEDTLRQIKRHLNQQTEPKTINQIQKDLPVSYQTVHRYLNYLVDMGEVEIQANYGNKGRPKNTYKII</sequence>
<organism evidence="4 5">
    <name type="scientific">Pontibacillus yanchengensis</name>
    <dbReference type="NCBI Taxonomy" id="462910"/>
    <lineage>
        <taxon>Bacteria</taxon>
        <taxon>Bacillati</taxon>
        <taxon>Bacillota</taxon>
        <taxon>Bacilli</taxon>
        <taxon>Bacillales</taxon>
        <taxon>Bacillaceae</taxon>
        <taxon>Pontibacillus</taxon>
    </lineage>
</organism>
<name>A0A6I5A3U1_9BACI</name>
<reference evidence="4 5" key="1">
    <citation type="submission" date="2019-11" db="EMBL/GenBank/DDBJ databases">
        <title>Genome sequences of 17 halophilic strains isolated from different environments.</title>
        <authorList>
            <person name="Furrow R.E."/>
        </authorList>
    </citation>
    <scope>NUCLEOTIDE SEQUENCE [LARGE SCALE GENOMIC DNA]</scope>
    <source>
        <strain evidence="4 5">22514_16_FS</strain>
    </source>
</reference>